<dbReference type="InterPro" id="IPR036890">
    <property type="entry name" value="HATPase_C_sf"/>
</dbReference>
<dbReference type="Pfam" id="PF13589">
    <property type="entry name" value="HATPase_c_3"/>
    <property type="match status" value="1"/>
</dbReference>
<proteinExistence type="predicted"/>
<reference evidence="1 2" key="1">
    <citation type="submission" date="2015-08" db="EMBL/GenBank/DDBJ databases">
        <title>Comparative genomics of the Campylobacter concisus group.</title>
        <authorList>
            <person name="Yee E."/>
            <person name="Chapman M.H."/>
            <person name="Huynh S."/>
            <person name="Bono J.L."/>
            <person name="On S.L."/>
            <person name="St Leger J."/>
            <person name="Foster G."/>
            <person name="Parker C.T."/>
            <person name="Miller W.G."/>
        </authorList>
    </citation>
    <scope>NUCLEOTIDE SEQUENCE [LARGE SCALE GENOMIC DNA]</scope>
    <source>
        <strain evidence="1 2">RM9337</strain>
    </source>
</reference>
<dbReference type="GO" id="GO:0005524">
    <property type="term" value="F:ATP binding"/>
    <property type="evidence" value="ECO:0007669"/>
    <property type="project" value="UniProtKB-KW"/>
</dbReference>
<dbReference type="SUPFAM" id="SSF55874">
    <property type="entry name" value="ATPase domain of HSP90 chaperone/DNA topoisomerase II/histidine kinase"/>
    <property type="match status" value="1"/>
</dbReference>
<dbReference type="AlphaFoldDB" id="A0AAW3ZR18"/>
<dbReference type="Proteomes" id="UP000650616">
    <property type="component" value="Unassembled WGS sequence"/>
</dbReference>
<dbReference type="RefSeq" id="WP_169971915.1">
    <property type="nucleotide sequence ID" value="NZ_CP012545.1"/>
</dbReference>
<accession>A0AAW3ZR18</accession>
<evidence type="ECO:0000313" key="2">
    <source>
        <dbReference type="Proteomes" id="UP000650616"/>
    </source>
</evidence>
<name>A0AAW3ZR18_9BACT</name>
<evidence type="ECO:0000313" key="1">
    <source>
        <dbReference type="EMBL" id="MBE3607172.1"/>
    </source>
</evidence>
<organism evidence="1 2">
    <name type="scientific">Campylobacter californiensis</name>
    <dbReference type="NCBI Taxonomy" id="1032243"/>
    <lineage>
        <taxon>Bacteria</taxon>
        <taxon>Pseudomonadati</taxon>
        <taxon>Campylobacterota</taxon>
        <taxon>Epsilonproteobacteria</taxon>
        <taxon>Campylobacterales</taxon>
        <taxon>Campylobacteraceae</taxon>
        <taxon>Campylobacter</taxon>
    </lineage>
</organism>
<sequence>MKSFDTKVTFQSIKNDFKPSDSAIIEAVANAIDAKSKNVYVKLYEDTDNSGMFPYNYYSIDVADDGIGIPTSDNVFEEVFCQYKVSTKHDKVNYGKRGRGRYTYLKITKDPSDISIFVVKDGQKSKISFECKDRQSVAILKDDFNSQIDTKIKKNFTTLIQFKNISTDYFETNEQSCNAYVEYIKNELVSYFADRIASNSINIYVNDELLEIKNFIEKQMHETVTVLNDDLKYSFNVDFYIWNDRVSLKSDRQKHILFLDVNGSLKGIAPSGKSKLMFPGFKQNHSIIVKSQYFNDRDYIDCQDDYDNVFTDIVIKNLRNQIAVRLESILFGIYKDNIGKISKEYLKFLELRKDEIVENTYQAIIFPFLEKLGNKKISEDAKQIIVRLIDVLLKQSPDNYIDNIMTVLNLKPKDSDKLRYIEANYGIIKAISEKEKYIARLDFLEKLSELVNGKNSKKVKERTMLHHVVDKHLWIFGELFDGIDRDKYASDVSLKTILESDKFFQFDSDELDLISREHNLKKIPDIFIPVFANDTIYIIELKKPGVTIDQKILQEIMNKYVKTLKEISKRYDNQTRKRIYAIAVSDTKAPSAYTVGNIDNDGFMIIPKSWDEIIYDAKKRCNEKISDINNKIKTSKWKDLESFILEHNQ</sequence>
<dbReference type="Gene3D" id="3.30.565.10">
    <property type="entry name" value="Histidine kinase-like ATPase, C-terminal domain"/>
    <property type="match status" value="1"/>
</dbReference>
<protein>
    <submittedName>
        <fullName evidence="1">ATP-binding protein</fullName>
    </submittedName>
</protein>
<keyword evidence="1" id="KW-0547">Nucleotide-binding</keyword>
<keyword evidence="1" id="KW-0067">ATP-binding</keyword>
<dbReference type="EMBL" id="LIWG01000001">
    <property type="protein sequence ID" value="MBE3607172.1"/>
    <property type="molecule type" value="Genomic_DNA"/>
</dbReference>
<keyword evidence="2" id="KW-1185">Reference proteome</keyword>
<comment type="caution">
    <text evidence="1">The sequence shown here is derived from an EMBL/GenBank/DDBJ whole genome shotgun (WGS) entry which is preliminary data.</text>
</comment>
<gene>
    <name evidence="1" type="ORF">CCAL9337_00280</name>
</gene>